<dbReference type="InterPro" id="IPR002347">
    <property type="entry name" value="SDR_fam"/>
</dbReference>
<dbReference type="PANTHER" id="PTHR44196">
    <property type="entry name" value="DEHYDROGENASE/REDUCTASE SDR FAMILY MEMBER 7B"/>
    <property type="match status" value="1"/>
</dbReference>
<dbReference type="Pfam" id="PF00106">
    <property type="entry name" value="adh_short"/>
    <property type="match status" value="1"/>
</dbReference>
<keyword evidence="5" id="KW-1185">Reference proteome</keyword>
<protein>
    <submittedName>
        <fullName evidence="4">Short chain dehydrogenase/reductase-like protein SDR</fullName>
    </submittedName>
</protein>
<evidence type="ECO:0000256" key="3">
    <source>
        <dbReference type="RuleBase" id="RU000363"/>
    </source>
</evidence>
<accession>A0A6A6DV57</accession>
<evidence type="ECO:0000313" key="4">
    <source>
        <dbReference type="EMBL" id="KAF2183464.1"/>
    </source>
</evidence>
<dbReference type="SUPFAM" id="SSF51735">
    <property type="entry name" value="NAD(P)-binding Rossmann-fold domains"/>
    <property type="match status" value="1"/>
</dbReference>
<dbReference type="EMBL" id="ML994642">
    <property type="protein sequence ID" value="KAF2183464.1"/>
    <property type="molecule type" value="Genomic_DNA"/>
</dbReference>
<proteinExistence type="inferred from homology"/>
<dbReference type="PRINTS" id="PR00081">
    <property type="entry name" value="GDHRDH"/>
</dbReference>
<dbReference type="PRINTS" id="PR00080">
    <property type="entry name" value="SDRFAMILY"/>
</dbReference>
<dbReference type="InterPro" id="IPR036291">
    <property type="entry name" value="NAD(P)-bd_dom_sf"/>
</dbReference>
<evidence type="ECO:0000256" key="2">
    <source>
        <dbReference type="ARBA" id="ARBA00023002"/>
    </source>
</evidence>
<dbReference type="GO" id="GO:0016491">
    <property type="term" value="F:oxidoreductase activity"/>
    <property type="evidence" value="ECO:0007669"/>
    <property type="project" value="UniProtKB-KW"/>
</dbReference>
<comment type="similarity">
    <text evidence="1 3">Belongs to the short-chain dehydrogenases/reductases (SDR) family.</text>
</comment>
<keyword evidence="2" id="KW-0560">Oxidoreductase</keyword>
<sequence>MDPAEFGISTLPLQHGPYPAISPETLHGVNAGKIAVITGAGQGIGAGIAESLAQSGANVAILDLTVEKLDKTKETCQAHGVKVEAYACDVTEKDAVLATFDRIEKDLGPIDVLVNNAGILDQRPYIMSTFEGFWRQIEVNFKGPLITIHALLPRFRERGGGCIINIASRSGTVDVPMTLAYVSSKAALIRATHTLQQEMALDGLDPAIHFYALHPGGVLTGMGGSAAKQDIAEKYGNLQDEASFMELFKDPPALCGQTCAFLASGRGEELRGLFLDCRQDVTKLLEYGREALLKEKRNTLGVKFLDGYCNEP</sequence>
<dbReference type="Proteomes" id="UP000800200">
    <property type="component" value="Unassembled WGS sequence"/>
</dbReference>
<gene>
    <name evidence="4" type="ORF">K469DRAFT_582819</name>
</gene>
<dbReference type="GO" id="GO:0016020">
    <property type="term" value="C:membrane"/>
    <property type="evidence" value="ECO:0007669"/>
    <property type="project" value="TreeGrafter"/>
</dbReference>
<evidence type="ECO:0000256" key="1">
    <source>
        <dbReference type="ARBA" id="ARBA00006484"/>
    </source>
</evidence>
<dbReference type="PANTHER" id="PTHR44196:SF1">
    <property type="entry name" value="DEHYDROGENASE_REDUCTASE SDR FAMILY MEMBER 7B"/>
    <property type="match status" value="1"/>
</dbReference>
<evidence type="ECO:0000313" key="5">
    <source>
        <dbReference type="Proteomes" id="UP000800200"/>
    </source>
</evidence>
<reference evidence="4" key="1">
    <citation type="journal article" date="2020" name="Stud. Mycol.">
        <title>101 Dothideomycetes genomes: a test case for predicting lifestyles and emergence of pathogens.</title>
        <authorList>
            <person name="Haridas S."/>
            <person name="Albert R."/>
            <person name="Binder M."/>
            <person name="Bloem J."/>
            <person name="Labutti K."/>
            <person name="Salamov A."/>
            <person name="Andreopoulos B."/>
            <person name="Baker S."/>
            <person name="Barry K."/>
            <person name="Bills G."/>
            <person name="Bluhm B."/>
            <person name="Cannon C."/>
            <person name="Castanera R."/>
            <person name="Culley D."/>
            <person name="Daum C."/>
            <person name="Ezra D."/>
            <person name="Gonzalez J."/>
            <person name="Henrissat B."/>
            <person name="Kuo A."/>
            <person name="Liang C."/>
            <person name="Lipzen A."/>
            <person name="Lutzoni F."/>
            <person name="Magnuson J."/>
            <person name="Mondo S."/>
            <person name="Nolan M."/>
            <person name="Ohm R."/>
            <person name="Pangilinan J."/>
            <person name="Park H.-J."/>
            <person name="Ramirez L."/>
            <person name="Alfaro M."/>
            <person name="Sun H."/>
            <person name="Tritt A."/>
            <person name="Yoshinaga Y."/>
            <person name="Zwiers L.-H."/>
            <person name="Turgeon B."/>
            <person name="Goodwin S."/>
            <person name="Spatafora J."/>
            <person name="Crous P."/>
            <person name="Grigoriev I."/>
        </authorList>
    </citation>
    <scope>NUCLEOTIDE SEQUENCE</scope>
    <source>
        <strain evidence="4">CBS 207.26</strain>
    </source>
</reference>
<dbReference type="CDD" id="cd05233">
    <property type="entry name" value="SDR_c"/>
    <property type="match status" value="1"/>
</dbReference>
<dbReference type="Gene3D" id="3.40.50.720">
    <property type="entry name" value="NAD(P)-binding Rossmann-like Domain"/>
    <property type="match status" value="1"/>
</dbReference>
<dbReference type="AlphaFoldDB" id="A0A6A6DV57"/>
<dbReference type="OrthoDB" id="1933717at2759"/>
<organism evidence="4 5">
    <name type="scientific">Zopfia rhizophila CBS 207.26</name>
    <dbReference type="NCBI Taxonomy" id="1314779"/>
    <lineage>
        <taxon>Eukaryota</taxon>
        <taxon>Fungi</taxon>
        <taxon>Dikarya</taxon>
        <taxon>Ascomycota</taxon>
        <taxon>Pezizomycotina</taxon>
        <taxon>Dothideomycetes</taxon>
        <taxon>Dothideomycetes incertae sedis</taxon>
        <taxon>Zopfiaceae</taxon>
        <taxon>Zopfia</taxon>
    </lineage>
</organism>
<name>A0A6A6DV57_9PEZI</name>